<accession>A0AAJ8MW93</accession>
<keyword evidence="3" id="KW-1185">Reference proteome</keyword>
<dbReference type="RefSeq" id="XP_031861610.2">
    <property type="nucleotide sequence ID" value="XM_032004008.2"/>
</dbReference>
<dbReference type="KEGG" id="ksn:43588139"/>
<feature type="compositionally biased region" description="Pro residues" evidence="1">
    <location>
        <begin position="305"/>
        <end position="315"/>
    </location>
</feature>
<name>A0AAJ8MW93_9TREE</name>
<feature type="compositionally biased region" description="Polar residues" evidence="1">
    <location>
        <begin position="223"/>
        <end position="243"/>
    </location>
</feature>
<evidence type="ECO:0000313" key="3">
    <source>
        <dbReference type="Proteomes" id="UP000322225"/>
    </source>
</evidence>
<protein>
    <submittedName>
        <fullName evidence="2">Uncharacterized protein</fullName>
    </submittedName>
</protein>
<feature type="compositionally biased region" description="Polar residues" evidence="1">
    <location>
        <begin position="106"/>
        <end position="115"/>
    </location>
</feature>
<organism evidence="2 3">
    <name type="scientific">Kwoniella shandongensis</name>
    <dbReference type="NCBI Taxonomy" id="1734106"/>
    <lineage>
        <taxon>Eukaryota</taxon>
        <taxon>Fungi</taxon>
        <taxon>Dikarya</taxon>
        <taxon>Basidiomycota</taxon>
        <taxon>Agaricomycotina</taxon>
        <taxon>Tremellomycetes</taxon>
        <taxon>Tremellales</taxon>
        <taxon>Cryptococcaceae</taxon>
        <taxon>Kwoniella</taxon>
    </lineage>
</organism>
<dbReference type="Proteomes" id="UP000322225">
    <property type="component" value="Chromosome 7"/>
</dbReference>
<gene>
    <name evidence="2" type="ORF">CI109_104254</name>
</gene>
<feature type="region of interest" description="Disordered" evidence="1">
    <location>
        <begin position="34"/>
        <end position="146"/>
    </location>
</feature>
<sequence length="315" mass="34562">MPVSHAALNYLIAGHLIHVSQMGILDRLGSSSGLGRGDGDEGEHNEDRPRKLTWKQKGKWKAKNQEVPDEEEVPATPREGSRTPSPPTPESIVAPHLNFKRKDRSIQTMSSNQEGTPVVGGAKLESSGAPMVRSSPPQSRPPPVSILTPTKTAKTIQHPPATRMPSTDSRFLDIPLGDTSPSTGQFPLLLPSAMEPASRFGFSIHLELARDRLLRLLHEQRVQNATRSEPDSTTLPTGDNTVETDWKTDGSSRSRVAHTKTVPKSVRFSDQTHPERTPSILRPHREAKASSRVELSPFELQLPSTIPPAPERTWG</sequence>
<feature type="region of interest" description="Disordered" evidence="1">
    <location>
        <begin position="223"/>
        <end position="315"/>
    </location>
</feature>
<feature type="compositionally biased region" description="Basic residues" evidence="1">
    <location>
        <begin position="51"/>
        <end position="62"/>
    </location>
</feature>
<proteinExistence type="predicted"/>
<dbReference type="EMBL" id="CP144057">
    <property type="protein sequence ID" value="WWD19790.1"/>
    <property type="molecule type" value="Genomic_DNA"/>
</dbReference>
<evidence type="ECO:0000313" key="2">
    <source>
        <dbReference type="EMBL" id="WWD19790.1"/>
    </source>
</evidence>
<evidence type="ECO:0000256" key="1">
    <source>
        <dbReference type="SAM" id="MobiDB-lite"/>
    </source>
</evidence>
<dbReference type="AlphaFoldDB" id="A0AAJ8MW93"/>
<reference evidence="2" key="2">
    <citation type="submission" date="2024-01" db="EMBL/GenBank/DDBJ databases">
        <title>Comparative genomics of Cryptococcus and Kwoniella reveals pathogenesis evolution and contrasting modes of karyotype evolution via chromosome fusion or intercentromeric recombination.</title>
        <authorList>
            <person name="Coelho M.A."/>
            <person name="David-Palma M."/>
            <person name="Shea T."/>
            <person name="Bowers K."/>
            <person name="McGinley-Smith S."/>
            <person name="Mohammad A.W."/>
            <person name="Gnirke A."/>
            <person name="Yurkov A.M."/>
            <person name="Nowrousian M."/>
            <person name="Sun S."/>
            <person name="Cuomo C.A."/>
            <person name="Heitman J."/>
        </authorList>
    </citation>
    <scope>NUCLEOTIDE SEQUENCE</scope>
    <source>
        <strain evidence="2">CBS 12478</strain>
    </source>
</reference>
<reference evidence="2" key="1">
    <citation type="submission" date="2017-08" db="EMBL/GenBank/DDBJ databases">
        <authorList>
            <person name="Cuomo C."/>
            <person name="Billmyre B."/>
            <person name="Heitman J."/>
        </authorList>
    </citation>
    <scope>NUCLEOTIDE SEQUENCE</scope>
    <source>
        <strain evidence="2">CBS 12478</strain>
    </source>
</reference>
<dbReference type="GeneID" id="43588139"/>